<keyword evidence="11" id="KW-0511">Multifunctional enzyme</keyword>
<dbReference type="GO" id="GO:0046872">
    <property type="term" value="F:metal ion binding"/>
    <property type="evidence" value="ECO:0007669"/>
    <property type="project" value="UniProtKB-KW"/>
</dbReference>
<keyword evidence="6" id="KW-0229">DNA integration</keyword>
<dbReference type="GO" id="GO:0015074">
    <property type="term" value="P:DNA integration"/>
    <property type="evidence" value="ECO:0007669"/>
    <property type="project" value="UniProtKB-KW"/>
</dbReference>
<dbReference type="Pfam" id="PF17919">
    <property type="entry name" value="RT_RNaseH_2"/>
    <property type="match status" value="1"/>
</dbReference>
<dbReference type="SUPFAM" id="SSF56672">
    <property type="entry name" value="DNA/RNA polymerases"/>
    <property type="match status" value="1"/>
</dbReference>
<evidence type="ECO:0000256" key="7">
    <source>
        <dbReference type="ARBA" id="ARBA00022918"/>
    </source>
</evidence>
<protein>
    <submittedName>
        <fullName evidence="14">Uncharacterized protein</fullName>
    </submittedName>
</protein>
<keyword evidence="5" id="KW-0460">Magnesium</keyword>
<dbReference type="InterPro" id="IPR012337">
    <property type="entry name" value="RNaseH-like_sf"/>
</dbReference>
<keyword evidence="8" id="KW-0808">Transferase</keyword>
<evidence type="ECO:0000256" key="2">
    <source>
        <dbReference type="ARBA" id="ARBA00022723"/>
    </source>
</evidence>
<dbReference type="GO" id="GO:0004190">
    <property type="term" value="F:aspartic-type endopeptidase activity"/>
    <property type="evidence" value="ECO:0007669"/>
    <property type="project" value="UniProtKB-KW"/>
</dbReference>
<evidence type="ECO:0000256" key="3">
    <source>
        <dbReference type="ARBA" id="ARBA00022750"/>
    </source>
</evidence>
<dbReference type="GO" id="GO:0006310">
    <property type="term" value="P:DNA recombination"/>
    <property type="evidence" value="ECO:0007669"/>
    <property type="project" value="UniProtKB-KW"/>
</dbReference>
<dbReference type="InterPro" id="IPR036397">
    <property type="entry name" value="RNaseH_sf"/>
</dbReference>
<dbReference type="EMBL" id="CP144694">
    <property type="protein sequence ID" value="WVZ04524.1"/>
    <property type="molecule type" value="Genomic_DNA"/>
</dbReference>
<dbReference type="Gene3D" id="1.10.340.70">
    <property type="match status" value="1"/>
</dbReference>
<dbReference type="Proteomes" id="UP001374535">
    <property type="component" value="Chromosome 7"/>
</dbReference>
<dbReference type="InterPro" id="IPR041588">
    <property type="entry name" value="Integrase_H2C2"/>
</dbReference>
<feature type="domain" description="Reverse transcriptase" evidence="12">
    <location>
        <begin position="1"/>
        <end position="82"/>
    </location>
</feature>
<keyword evidence="10" id="KW-0233">DNA recombination</keyword>
<dbReference type="FunFam" id="3.30.420.10:FF:000032">
    <property type="entry name" value="Retrovirus-related Pol polyprotein from transposon 297-like Protein"/>
    <property type="match status" value="1"/>
</dbReference>
<name>A0AAQ3RQY0_VIGMU</name>
<keyword evidence="8" id="KW-0239">DNA-directed DNA polymerase</keyword>
<keyword evidence="8" id="KW-0548">Nucleotidyltransferase</keyword>
<evidence type="ECO:0000256" key="1">
    <source>
        <dbReference type="ARBA" id="ARBA00022670"/>
    </source>
</evidence>
<dbReference type="GO" id="GO:0003964">
    <property type="term" value="F:RNA-directed DNA polymerase activity"/>
    <property type="evidence" value="ECO:0007669"/>
    <property type="project" value="UniProtKB-KW"/>
</dbReference>
<keyword evidence="1" id="KW-0645">Protease</keyword>
<dbReference type="SUPFAM" id="SSF53098">
    <property type="entry name" value="Ribonuclease H-like"/>
    <property type="match status" value="1"/>
</dbReference>
<evidence type="ECO:0000256" key="8">
    <source>
        <dbReference type="ARBA" id="ARBA00022932"/>
    </source>
</evidence>
<keyword evidence="2" id="KW-0479">Metal-binding</keyword>
<sequence>MPFGLTNAPATFQSLMNEVFKGVLRKFVLVFFDDILVYSPNWPDHLHHLEYVLKTPQHQKLYARLSKCSFGVRQIDYLGHVLSGAGVAMENSKLEAINSWPQPNSIKQLRGFLGLTGYYRRFIKHYASLAGPLTDLLKKNSFKWSELASQAFLQLKQAMTSTPVLALPNFKEPFILETDASGLGIGAVLSQAQHPVAYFSKKLSPRMQKQSTYAREFYAITEALAKFRHYLLGHKFIIRTDQKSLKELLEQTLQTPEQQQWLPKILGYDFTIQYKPGRENVPADALSRSLLIAWSEPISNWLLKVAEETKQDNILKELLHQHAQGAQLDPKYEIKDGLVFRKGKLMIPEYYPLRQQIIHEFHDTKTGGHAGGTKTIARISNQFYWPKMQEDIKTYIRNCSICQQAKIDHVLPAGLLQPLPVPQQIWEDIAMDFITNLPSSHGYATIMVVVDRLSKFGHFIALKAEFNSKTVAEAFINNVAKIHGFPKSIVSDRDRVFISSFWQQLFKAQGTTLAMSSSYHPQSDGQTENLNRTLEMYLRCFVYDNPKSWYPMLAWAQYWYNSSFHHSIAMTPFKAVFGQEAPTVIPYQVHYKDPAALQDTLLNRDQLLQQLKTNLLKAQHYMKSQADKKRREVQLDVGDLALVKLHPYRQQSVALRKHQKLGMRFFRPFKVMQRIGQVAYKLELPEAARIHPVFHISLLKKFQGNEQQPYLPLPLTTTEFGLVIQPQHVLDARIIIRKGVEVQQLLIQWDLADSNEATWEDLLLIQQQYPQFNLEDKVVLKGKDIVTNKKTIDEQKLVVSKGHVEADPGKRRSGRHRRPNVLLRDYHQERKA</sequence>
<evidence type="ECO:0000259" key="13">
    <source>
        <dbReference type="PROSITE" id="PS50994"/>
    </source>
</evidence>
<evidence type="ECO:0000256" key="6">
    <source>
        <dbReference type="ARBA" id="ARBA00022908"/>
    </source>
</evidence>
<evidence type="ECO:0000313" key="15">
    <source>
        <dbReference type="Proteomes" id="UP001374535"/>
    </source>
</evidence>
<evidence type="ECO:0000256" key="4">
    <source>
        <dbReference type="ARBA" id="ARBA00022801"/>
    </source>
</evidence>
<evidence type="ECO:0000256" key="5">
    <source>
        <dbReference type="ARBA" id="ARBA00022842"/>
    </source>
</evidence>
<evidence type="ECO:0000259" key="12">
    <source>
        <dbReference type="PROSITE" id="PS50878"/>
    </source>
</evidence>
<accession>A0AAQ3RQY0</accession>
<proteinExistence type="predicted"/>
<keyword evidence="3" id="KW-0064">Aspartyl protease</keyword>
<organism evidence="14 15">
    <name type="scientific">Vigna mungo</name>
    <name type="common">Black gram</name>
    <name type="synonym">Phaseolus mungo</name>
    <dbReference type="NCBI Taxonomy" id="3915"/>
    <lineage>
        <taxon>Eukaryota</taxon>
        <taxon>Viridiplantae</taxon>
        <taxon>Streptophyta</taxon>
        <taxon>Embryophyta</taxon>
        <taxon>Tracheophyta</taxon>
        <taxon>Spermatophyta</taxon>
        <taxon>Magnoliopsida</taxon>
        <taxon>eudicotyledons</taxon>
        <taxon>Gunneridae</taxon>
        <taxon>Pentapetalae</taxon>
        <taxon>rosids</taxon>
        <taxon>fabids</taxon>
        <taxon>Fabales</taxon>
        <taxon>Fabaceae</taxon>
        <taxon>Papilionoideae</taxon>
        <taxon>50 kb inversion clade</taxon>
        <taxon>NPAAA clade</taxon>
        <taxon>indigoferoid/millettioid clade</taxon>
        <taxon>Phaseoleae</taxon>
        <taxon>Vigna</taxon>
    </lineage>
</organism>
<dbReference type="GO" id="GO:0003677">
    <property type="term" value="F:DNA binding"/>
    <property type="evidence" value="ECO:0007669"/>
    <property type="project" value="UniProtKB-KW"/>
</dbReference>
<dbReference type="CDD" id="cd01647">
    <property type="entry name" value="RT_LTR"/>
    <property type="match status" value="1"/>
</dbReference>
<keyword evidence="15" id="KW-1185">Reference proteome</keyword>
<gene>
    <name evidence="14" type="ORF">V8G54_025330</name>
</gene>
<keyword evidence="4" id="KW-0378">Hydrolase</keyword>
<reference evidence="14 15" key="1">
    <citation type="journal article" date="2023" name="Life. Sci Alliance">
        <title>Evolutionary insights into 3D genome organization and epigenetic landscape of Vigna mungo.</title>
        <authorList>
            <person name="Junaid A."/>
            <person name="Singh B."/>
            <person name="Bhatia S."/>
        </authorList>
    </citation>
    <scope>NUCLEOTIDE SEQUENCE [LARGE SCALE GENOMIC DNA]</scope>
    <source>
        <strain evidence="14">Urdbean</strain>
    </source>
</reference>
<dbReference type="InterPro" id="IPR001584">
    <property type="entry name" value="Integrase_cat-core"/>
</dbReference>
<dbReference type="InterPro" id="IPR041577">
    <property type="entry name" value="RT_RNaseH_2"/>
</dbReference>
<dbReference type="Gene3D" id="3.30.70.270">
    <property type="match status" value="2"/>
</dbReference>
<dbReference type="InterPro" id="IPR056924">
    <property type="entry name" value="SH3_Tf2-1"/>
</dbReference>
<dbReference type="FunFam" id="3.10.20.370:FF:000001">
    <property type="entry name" value="Retrovirus-related Pol polyprotein from transposon 17.6-like protein"/>
    <property type="match status" value="1"/>
</dbReference>
<dbReference type="PROSITE" id="PS50994">
    <property type="entry name" value="INTEGRASE"/>
    <property type="match status" value="1"/>
</dbReference>
<evidence type="ECO:0000256" key="10">
    <source>
        <dbReference type="ARBA" id="ARBA00023172"/>
    </source>
</evidence>
<evidence type="ECO:0000256" key="9">
    <source>
        <dbReference type="ARBA" id="ARBA00023125"/>
    </source>
</evidence>
<evidence type="ECO:0000256" key="11">
    <source>
        <dbReference type="ARBA" id="ARBA00023268"/>
    </source>
</evidence>
<dbReference type="InterPro" id="IPR000477">
    <property type="entry name" value="RT_dom"/>
</dbReference>
<dbReference type="FunFam" id="3.30.70.270:FF:000020">
    <property type="entry name" value="Transposon Tf2-6 polyprotein-like Protein"/>
    <property type="match status" value="1"/>
</dbReference>
<dbReference type="FunFam" id="1.10.340.70:FF:000001">
    <property type="entry name" value="Retrovirus-related Pol polyprotein from transposon gypsy-like Protein"/>
    <property type="match status" value="1"/>
</dbReference>
<dbReference type="Pfam" id="PF24626">
    <property type="entry name" value="SH3_Tf2-1"/>
    <property type="match status" value="1"/>
</dbReference>
<dbReference type="InterPro" id="IPR043502">
    <property type="entry name" value="DNA/RNA_pol_sf"/>
</dbReference>
<dbReference type="InterPro" id="IPR043128">
    <property type="entry name" value="Rev_trsase/Diguanyl_cyclase"/>
</dbReference>
<dbReference type="PANTHER" id="PTHR37984">
    <property type="entry name" value="PROTEIN CBG26694"/>
    <property type="match status" value="1"/>
</dbReference>
<dbReference type="Gene3D" id="3.10.20.370">
    <property type="match status" value="1"/>
</dbReference>
<dbReference type="AlphaFoldDB" id="A0AAQ3RQY0"/>
<dbReference type="Pfam" id="PF17921">
    <property type="entry name" value="Integrase_H2C2"/>
    <property type="match status" value="1"/>
</dbReference>
<dbReference type="PANTHER" id="PTHR37984:SF5">
    <property type="entry name" value="PROTEIN NYNRIN-LIKE"/>
    <property type="match status" value="1"/>
</dbReference>
<dbReference type="Pfam" id="PF00078">
    <property type="entry name" value="RVT_1"/>
    <property type="match status" value="1"/>
</dbReference>
<dbReference type="CDD" id="cd09274">
    <property type="entry name" value="RNase_HI_RT_Ty3"/>
    <property type="match status" value="1"/>
</dbReference>
<dbReference type="InterPro" id="IPR050951">
    <property type="entry name" value="Retrovirus_Pol_polyprotein"/>
</dbReference>
<evidence type="ECO:0000313" key="14">
    <source>
        <dbReference type="EMBL" id="WVZ04524.1"/>
    </source>
</evidence>
<dbReference type="GO" id="GO:0006508">
    <property type="term" value="P:proteolysis"/>
    <property type="evidence" value="ECO:0007669"/>
    <property type="project" value="UniProtKB-KW"/>
</dbReference>
<dbReference type="FunFam" id="3.30.70.270:FF:000003">
    <property type="entry name" value="Transposon Ty3-G Gag-Pol polyprotein"/>
    <property type="match status" value="1"/>
</dbReference>
<feature type="domain" description="Integrase catalytic" evidence="13">
    <location>
        <begin position="416"/>
        <end position="580"/>
    </location>
</feature>
<keyword evidence="9" id="KW-0238">DNA-binding</keyword>
<keyword evidence="7" id="KW-0695">RNA-directed DNA polymerase</keyword>
<dbReference type="Gene3D" id="3.30.420.10">
    <property type="entry name" value="Ribonuclease H-like superfamily/Ribonuclease H"/>
    <property type="match status" value="1"/>
</dbReference>
<dbReference type="PROSITE" id="PS50878">
    <property type="entry name" value="RT_POL"/>
    <property type="match status" value="1"/>
</dbReference>
<dbReference type="GO" id="GO:0003887">
    <property type="term" value="F:DNA-directed DNA polymerase activity"/>
    <property type="evidence" value="ECO:0007669"/>
    <property type="project" value="UniProtKB-KW"/>
</dbReference>